<dbReference type="Gene3D" id="1.10.132.90">
    <property type="match status" value="1"/>
</dbReference>
<evidence type="ECO:0000259" key="2">
    <source>
        <dbReference type="Pfam" id="PF18433"/>
    </source>
</evidence>
<dbReference type="AlphaFoldDB" id="A0A235CHN4"/>
<dbReference type="Proteomes" id="UP000295058">
    <property type="component" value="Unassembled WGS sequence"/>
</dbReference>
<feature type="domain" description="DUF5610" evidence="2">
    <location>
        <begin position="61"/>
        <end position="180"/>
    </location>
</feature>
<feature type="region of interest" description="Disordered" evidence="1">
    <location>
        <begin position="1"/>
        <end position="35"/>
    </location>
</feature>
<evidence type="ECO:0000313" key="4">
    <source>
        <dbReference type="EMBL" id="TDW58700.1"/>
    </source>
</evidence>
<name>A0A235CHN4_9GAMM</name>
<evidence type="ECO:0000313" key="6">
    <source>
        <dbReference type="Proteomes" id="UP000295058"/>
    </source>
</evidence>
<dbReference type="RefSeq" id="WP_094278525.1">
    <property type="nucleotide sequence ID" value="NZ_NQJF01000008.1"/>
</dbReference>
<dbReference type="Pfam" id="PF18433">
    <property type="entry name" value="DUF5610"/>
    <property type="match status" value="1"/>
</dbReference>
<gene>
    <name evidence="3" type="ORF">B6S09_10955</name>
    <name evidence="4" type="ORF">LY04_02052</name>
</gene>
<keyword evidence="6" id="KW-1185">Reference proteome</keyword>
<reference evidence="3 5" key="1">
    <citation type="submission" date="2017-08" db="EMBL/GenBank/DDBJ databases">
        <title>Draft Genome Sequence of the Marine Bacterium Oceanimonas baumannii ATCC 700832.</title>
        <authorList>
            <person name="Mcclelland W.D."/>
            <person name="Brennan M.A."/>
            <person name="Trachtenberg A.M."/>
            <person name="Maclea K.S."/>
        </authorList>
    </citation>
    <scope>NUCLEOTIDE SEQUENCE [LARGE SCALE GENOMIC DNA]</scope>
    <source>
        <strain evidence="3 5">ATCC 700832</strain>
    </source>
</reference>
<protein>
    <recommendedName>
        <fullName evidence="2">DUF5610 domain-containing protein</fullName>
    </recommendedName>
</protein>
<dbReference type="OrthoDB" id="7366224at2"/>
<dbReference type="EMBL" id="SODO01000007">
    <property type="protein sequence ID" value="TDW58700.1"/>
    <property type="molecule type" value="Genomic_DNA"/>
</dbReference>
<feature type="compositionally biased region" description="Polar residues" evidence="1">
    <location>
        <begin position="1"/>
        <end position="29"/>
    </location>
</feature>
<dbReference type="InterPro" id="IPR041651">
    <property type="entry name" value="DUF5610"/>
</dbReference>
<evidence type="ECO:0000313" key="3">
    <source>
        <dbReference type="EMBL" id="OYD23966.1"/>
    </source>
</evidence>
<accession>A0A235CHN4</accession>
<sequence length="186" mass="20226">MAISPVSGSQISQSTRNGEQQLPAEQSGPSELAMTRSELKARGNQSIVQAMFDGGKPGSDKAMNILYGEIMSTINAELGEEQAITREKLADKPDDYWSAEKTAGRIVDGALGFFDAFKKQHPTMPEEQQREQFLSTITEAIDKGFGEAIKILDGLSVFNGAIKENALATRDIITEKLNAFREGGRV</sequence>
<reference evidence="4 6" key="2">
    <citation type="submission" date="2019-03" db="EMBL/GenBank/DDBJ databases">
        <title>Genomic Encyclopedia of Archaeal and Bacterial Type Strains, Phase II (KMG-II): from individual species to whole genera.</title>
        <authorList>
            <person name="Goeker M."/>
        </authorList>
    </citation>
    <scope>NUCLEOTIDE SEQUENCE [LARGE SCALE GENOMIC DNA]</scope>
    <source>
        <strain evidence="4 6">DSM 15594</strain>
    </source>
</reference>
<dbReference type="Proteomes" id="UP000243640">
    <property type="component" value="Unassembled WGS sequence"/>
</dbReference>
<organism evidence="3 5">
    <name type="scientific">Oceanimonas baumannii</name>
    <dbReference type="NCBI Taxonomy" id="129578"/>
    <lineage>
        <taxon>Bacteria</taxon>
        <taxon>Pseudomonadati</taxon>
        <taxon>Pseudomonadota</taxon>
        <taxon>Gammaproteobacteria</taxon>
        <taxon>Aeromonadales</taxon>
        <taxon>Aeromonadaceae</taxon>
        <taxon>Oceanimonas</taxon>
    </lineage>
</organism>
<evidence type="ECO:0000313" key="5">
    <source>
        <dbReference type="Proteomes" id="UP000243640"/>
    </source>
</evidence>
<dbReference type="EMBL" id="NQJF01000008">
    <property type="protein sequence ID" value="OYD23966.1"/>
    <property type="molecule type" value="Genomic_DNA"/>
</dbReference>
<evidence type="ECO:0000256" key="1">
    <source>
        <dbReference type="SAM" id="MobiDB-lite"/>
    </source>
</evidence>
<comment type="caution">
    <text evidence="3">The sequence shown here is derived from an EMBL/GenBank/DDBJ whole genome shotgun (WGS) entry which is preliminary data.</text>
</comment>
<proteinExistence type="predicted"/>